<sequence>MLQNLNKVAPALASAVEDDKRELHLFIWRCCTSPGQERVERSTCNEDDIVNVILSTPSNPHMLQNLNRVAPAPARLQVQENEKVESVEEPYTIESPGSPEMLKKILKMVCFKLVKNPNSYASILGLSWALVSCRSLNEANGRGKTKEGEELIHEGS</sequence>
<accession>A0ACB9FGE0</accession>
<reference evidence="2" key="1">
    <citation type="journal article" date="2022" name="Mol. Ecol. Resour.">
        <title>The genomes of chicory, endive, great burdock and yacon provide insights into Asteraceae palaeo-polyploidization history and plant inulin production.</title>
        <authorList>
            <person name="Fan W."/>
            <person name="Wang S."/>
            <person name="Wang H."/>
            <person name="Wang A."/>
            <person name="Jiang F."/>
            <person name="Liu H."/>
            <person name="Zhao H."/>
            <person name="Xu D."/>
            <person name="Zhang Y."/>
        </authorList>
    </citation>
    <scope>NUCLEOTIDE SEQUENCE [LARGE SCALE GENOMIC DNA]</scope>
    <source>
        <strain evidence="2">cv. Niubang</strain>
    </source>
</reference>
<evidence type="ECO:0000313" key="2">
    <source>
        <dbReference type="Proteomes" id="UP001055879"/>
    </source>
</evidence>
<gene>
    <name evidence="1" type="ORF">L6452_01029</name>
</gene>
<organism evidence="1 2">
    <name type="scientific">Arctium lappa</name>
    <name type="common">Greater burdock</name>
    <name type="synonym">Lappa major</name>
    <dbReference type="NCBI Taxonomy" id="4217"/>
    <lineage>
        <taxon>Eukaryota</taxon>
        <taxon>Viridiplantae</taxon>
        <taxon>Streptophyta</taxon>
        <taxon>Embryophyta</taxon>
        <taxon>Tracheophyta</taxon>
        <taxon>Spermatophyta</taxon>
        <taxon>Magnoliopsida</taxon>
        <taxon>eudicotyledons</taxon>
        <taxon>Gunneridae</taxon>
        <taxon>Pentapetalae</taxon>
        <taxon>asterids</taxon>
        <taxon>campanulids</taxon>
        <taxon>Asterales</taxon>
        <taxon>Asteraceae</taxon>
        <taxon>Carduoideae</taxon>
        <taxon>Cardueae</taxon>
        <taxon>Arctiinae</taxon>
        <taxon>Arctium</taxon>
    </lineage>
</organism>
<evidence type="ECO:0000313" key="1">
    <source>
        <dbReference type="EMBL" id="KAI3769915.1"/>
    </source>
</evidence>
<proteinExistence type="predicted"/>
<comment type="caution">
    <text evidence="1">The sequence shown here is derived from an EMBL/GenBank/DDBJ whole genome shotgun (WGS) entry which is preliminary data.</text>
</comment>
<dbReference type="EMBL" id="CM042047">
    <property type="protein sequence ID" value="KAI3769915.1"/>
    <property type="molecule type" value="Genomic_DNA"/>
</dbReference>
<reference evidence="1 2" key="2">
    <citation type="journal article" date="2022" name="Mol. Ecol. Resour.">
        <title>The genomes of chicory, endive, great burdock and yacon provide insights into Asteraceae paleo-polyploidization history and plant inulin production.</title>
        <authorList>
            <person name="Fan W."/>
            <person name="Wang S."/>
            <person name="Wang H."/>
            <person name="Wang A."/>
            <person name="Jiang F."/>
            <person name="Liu H."/>
            <person name="Zhao H."/>
            <person name="Xu D."/>
            <person name="Zhang Y."/>
        </authorList>
    </citation>
    <scope>NUCLEOTIDE SEQUENCE [LARGE SCALE GENOMIC DNA]</scope>
    <source>
        <strain evidence="2">cv. Niubang</strain>
    </source>
</reference>
<protein>
    <submittedName>
        <fullName evidence="1">Uncharacterized protein</fullName>
    </submittedName>
</protein>
<name>A0ACB9FGE0_ARCLA</name>
<keyword evidence="2" id="KW-1185">Reference proteome</keyword>
<dbReference type="Proteomes" id="UP001055879">
    <property type="component" value="Linkage Group LG01"/>
</dbReference>